<comment type="caution">
    <text evidence="1">The sequence shown here is derived from an EMBL/GenBank/DDBJ whole genome shotgun (WGS) entry which is preliminary data.</text>
</comment>
<organism evidence="1 2">
    <name type="scientific">Candidatus Endonucleibacter bathymodioli</name>
    <dbReference type="NCBI Taxonomy" id="539814"/>
    <lineage>
        <taxon>Bacteria</taxon>
        <taxon>Pseudomonadati</taxon>
        <taxon>Pseudomonadota</taxon>
        <taxon>Gammaproteobacteria</taxon>
        <taxon>Oceanospirillales</taxon>
        <taxon>Endozoicomonadaceae</taxon>
        <taxon>Candidatus Endonucleibacter</taxon>
    </lineage>
</organism>
<protein>
    <submittedName>
        <fullName evidence="1">Uncharacterized protein</fullName>
    </submittedName>
</protein>
<dbReference type="AlphaFoldDB" id="A0AA90SSN2"/>
<dbReference type="Proteomes" id="UP001178148">
    <property type="component" value="Unassembled WGS sequence"/>
</dbReference>
<accession>A0AA90SSN2</accession>
<keyword evidence="2" id="KW-1185">Reference proteome</keyword>
<sequence>MSIAQYCFLFFVFCFVSTIQQGVAMLDSIDQVVSADWVEVDNNVIKIIVPIVRHNTAGVGEMVVVDGAEIPVDSLTEILSFVYGGSDNKDEDDNTELNKKIGAINRDDECSVRVNRLDNNESLYLVVVKRSNAEYLGLFSVEVEPIKNFVCMRESLSLDKMFTFRPVEEYIRGGQGGTDMFDIKDNLREVLEKYGSLFSESSRYSFVLYIPCKVKEIVAHDDSCFFYAAFIFKSKGMDLDESFCRLNMGDVIDEGRGAQGVEQDGGGNDELYSQQVPKVSIERLETGEVSIKCGICDIQCKKISTLKAVFLDYQTQHNSAGRYKACFIDDSGKPYAYIMYMYMYMYMELMDDSIKEFQGIIDNPQQFGEIKDSTENNFTKIEDAKNIIFNCLAYEEKYLEELRGKVIKDEEEERQARIRRMAVADEEVRLATVAQNIETQSSGAAHVMKPLFRYPHRSDVKDRMNSYKNGYYEDAQETKKLADSWFCRKGMSKMVR</sequence>
<reference evidence="1 2" key="1">
    <citation type="journal article" date="2023" name="bioRxiv">
        <title>An intranuclear bacterial parasite of deep-sea mussels expresses apoptosis inhibitors acquired from its host.</title>
        <authorList>
            <person name="Gonzalez Porras M.A."/>
            <person name="Assie A."/>
            <person name="Tietjen M."/>
            <person name="Violette M."/>
            <person name="Kleiner M."/>
            <person name="Gruber-Vodicka H."/>
            <person name="Dubilier N."/>
            <person name="Leisch N."/>
        </authorList>
    </citation>
    <scope>NUCLEOTIDE SEQUENCE [LARGE SCALE GENOMIC DNA]</scope>
    <source>
        <strain evidence="1">IAP13</strain>
    </source>
</reference>
<evidence type="ECO:0000313" key="2">
    <source>
        <dbReference type="Proteomes" id="UP001178148"/>
    </source>
</evidence>
<name>A0AA90SSN2_9GAMM</name>
<proteinExistence type="predicted"/>
<gene>
    <name evidence="1" type="ORF">QS748_05460</name>
</gene>
<evidence type="ECO:0000313" key="1">
    <source>
        <dbReference type="EMBL" id="MDP0588659.1"/>
    </source>
</evidence>
<dbReference type="EMBL" id="JASXSV010000006">
    <property type="protein sequence ID" value="MDP0588659.1"/>
    <property type="molecule type" value="Genomic_DNA"/>
</dbReference>